<feature type="domain" description="RCK N-terminal" evidence="7">
    <location>
        <begin position="1"/>
        <end position="121"/>
    </location>
</feature>
<evidence type="ECO:0000313" key="10">
    <source>
        <dbReference type="Proteomes" id="UP000023541"/>
    </source>
</evidence>
<dbReference type="Pfam" id="PF02080">
    <property type="entry name" value="TrkA_C"/>
    <property type="match status" value="2"/>
</dbReference>
<dbReference type="Proteomes" id="UP000023541">
    <property type="component" value="Unassembled WGS sequence"/>
</dbReference>
<dbReference type="NCBIfam" id="NF007038">
    <property type="entry name" value="PRK09496.2-6"/>
    <property type="match status" value="1"/>
</dbReference>
<dbReference type="NCBIfam" id="NF007039">
    <property type="entry name" value="PRK09496.3-2"/>
    <property type="match status" value="1"/>
</dbReference>
<keyword evidence="3" id="KW-0633">Potassium transport</keyword>
<evidence type="ECO:0000256" key="4">
    <source>
        <dbReference type="ARBA" id="ARBA00022958"/>
    </source>
</evidence>
<evidence type="ECO:0000256" key="6">
    <source>
        <dbReference type="ARBA" id="ARBA00023065"/>
    </source>
</evidence>
<feature type="domain" description="RCK C-terminal" evidence="8">
    <location>
        <begin position="141"/>
        <end position="227"/>
    </location>
</feature>
<accession>A0A023BXJ2</accession>
<protein>
    <recommendedName>
        <fullName evidence="1">Trk system potassium uptake protein TrkA</fullName>
    </recommendedName>
</protein>
<dbReference type="PANTHER" id="PTHR43833">
    <property type="entry name" value="POTASSIUM CHANNEL PROTEIN 2-RELATED-RELATED"/>
    <property type="match status" value="1"/>
</dbReference>
<dbReference type="Gene3D" id="3.30.70.1450">
    <property type="entry name" value="Regulator of K+ conductance, C-terminal domain"/>
    <property type="match status" value="2"/>
</dbReference>
<keyword evidence="4" id="KW-0630">Potassium</keyword>
<dbReference type="SUPFAM" id="SSF116726">
    <property type="entry name" value="TrkA C-terminal domain-like"/>
    <property type="match status" value="2"/>
</dbReference>
<evidence type="ECO:0000256" key="1">
    <source>
        <dbReference type="ARBA" id="ARBA00017378"/>
    </source>
</evidence>
<dbReference type="PRINTS" id="PR00335">
    <property type="entry name" value="KUPTAKETRKA"/>
</dbReference>
<dbReference type="InterPro" id="IPR006036">
    <property type="entry name" value="K_uptake_TrkA"/>
</dbReference>
<dbReference type="Pfam" id="PF02254">
    <property type="entry name" value="TrkA_N"/>
    <property type="match status" value="2"/>
</dbReference>
<keyword evidence="10" id="KW-1185">Reference proteome</keyword>
<proteinExistence type="predicted"/>
<dbReference type="NCBIfam" id="NF007031">
    <property type="entry name" value="PRK09496.1-2"/>
    <property type="match status" value="1"/>
</dbReference>
<dbReference type="InterPro" id="IPR036721">
    <property type="entry name" value="RCK_C_sf"/>
</dbReference>
<name>A0A023BXJ2_9FLAO</name>
<dbReference type="STRING" id="1317122.ATO12_12900"/>
<evidence type="ECO:0000256" key="5">
    <source>
        <dbReference type="ARBA" id="ARBA00023027"/>
    </source>
</evidence>
<dbReference type="RefSeq" id="WP_034241260.1">
    <property type="nucleotide sequence ID" value="NZ_AQRA01000003.1"/>
</dbReference>
<dbReference type="InterPro" id="IPR003148">
    <property type="entry name" value="RCK_N"/>
</dbReference>
<keyword evidence="2" id="KW-0813">Transport</keyword>
<dbReference type="PANTHER" id="PTHR43833:SF5">
    <property type="entry name" value="TRK SYSTEM POTASSIUM UPTAKE PROTEIN TRKA"/>
    <property type="match status" value="1"/>
</dbReference>
<dbReference type="GO" id="GO:0005886">
    <property type="term" value="C:plasma membrane"/>
    <property type="evidence" value="ECO:0007669"/>
    <property type="project" value="InterPro"/>
</dbReference>
<feature type="domain" description="RCK N-terminal" evidence="7">
    <location>
        <begin position="232"/>
        <end position="349"/>
    </location>
</feature>
<dbReference type="Gene3D" id="3.40.50.720">
    <property type="entry name" value="NAD(P)-binding Rossmann-like Domain"/>
    <property type="match status" value="2"/>
</dbReference>
<dbReference type="GO" id="GO:0015079">
    <property type="term" value="F:potassium ion transmembrane transporter activity"/>
    <property type="evidence" value="ECO:0007669"/>
    <property type="project" value="InterPro"/>
</dbReference>
<evidence type="ECO:0000259" key="8">
    <source>
        <dbReference type="PROSITE" id="PS51202"/>
    </source>
</evidence>
<dbReference type="PROSITE" id="PS51201">
    <property type="entry name" value="RCK_N"/>
    <property type="match status" value="2"/>
</dbReference>
<evidence type="ECO:0000256" key="2">
    <source>
        <dbReference type="ARBA" id="ARBA00022448"/>
    </source>
</evidence>
<evidence type="ECO:0000313" key="9">
    <source>
        <dbReference type="EMBL" id="EZH74659.1"/>
    </source>
</evidence>
<keyword evidence="6" id="KW-0406">Ion transport</keyword>
<evidence type="ECO:0000259" key="7">
    <source>
        <dbReference type="PROSITE" id="PS51201"/>
    </source>
</evidence>
<dbReference type="InterPro" id="IPR006037">
    <property type="entry name" value="RCK_C"/>
</dbReference>
<dbReference type="PROSITE" id="PS51202">
    <property type="entry name" value="RCK_C"/>
    <property type="match status" value="2"/>
</dbReference>
<sequence length="449" mass="49592">MKIIIAGAGEVGFHLAKLLSFESQDITLIDTDKECLNYADTHLDIRVIKGDSTSIAILKEARVDNVDMVISVTSSETTNITICVLAKQLGAKRTIARISNTEFIENKEEVGFIKFGIDELISPEALAASEIELLLSQSAFHGSYEFENGALTMVGTTLSKEALFVGKTVRQAAEVFPELHFMPIAIQRSGTQYTLIPRGDTTFKEGDQVYFVTSKGGVEELYKLTGKVKEQIKNVMILGGSKIGYKTSRDLCDHKFRVKLIEKDREKSFDLADELPNALIINGDGRNVELLQEEGIDGMDAFIAVTGNSETNIMSCLVAKSKGVRKTIALVENMDYFQLSHSIGIDTLINKKLLAANNIFRFIRKGEVVAMTKLNNMNAELLEFVVKPSSEVSDNLIKDLDFPRSAIIAGVIRDEEGMIPLGDFYIQAGDRVVVCCLPKSIKKIEKLFL</sequence>
<dbReference type="NCBIfam" id="NF007041">
    <property type="entry name" value="PRK09496.3-4"/>
    <property type="match status" value="1"/>
</dbReference>
<gene>
    <name evidence="9" type="ORF">ATO12_12900</name>
</gene>
<dbReference type="InterPro" id="IPR050721">
    <property type="entry name" value="Trk_Ktr_HKT_K-transport"/>
</dbReference>
<evidence type="ECO:0000256" key="3">
    <source>
        <dbReference type="ARBA" id="ARBA00022538"/>
    </source>
</evidence>
<dbReference type="AlphaFoldDB" id="A0A023BXJ2"/>
<dbReference type="eggNOG" id="COG0569">
    <property type="taxonomic scope" value="Bacteria"/>
</dbReference>
<comment type="caution">
    <text evidence="9">The sequence shown here is derived from an EMBL/GenBank/DDBJ whole genome shotgun (WGS) entry which is preliminary data.</text>
</comment>
<keyword evidence="5" id="KW-0520">NAD</keyword>
<reference evidence="9 10" key="1">
    <citation type="submission" date="2014-04" db="EMBL/GenBank/DDBJ databases">
        <title>Aquimarina sp. 22II-S11-z7 Genome Sequencing.</title>
        <authorList>
            <person name="Lai Q."/>
        </authorList>
    </citation>
    <scope>NUCLEOTIDE SEQUENCE [LARGE SCALE GENOMIC DNA]</scope>
    <source>
        <strain evidence="9 10">22II-S11-z7</strain>
    </source>
</reference>
<dbReference type="InterPro" id="IPR036291">
    <property type="entry name" value="NAD(P)-bd_dom_sf"/>
</dbReference>
<dbReference type="OrthoDB" id="9775180at2"/>
<organism evidence="9 10">
    <name type="scientific">Aquimarina atlantica</name>
    <dbReference type="NCBI Taxonomy" id="1317122"/>
    <lineage>
        <taxon>Bacteria</taxon>
        <taxon>Pseudomonadati</taxon>
        <taxon>Bacteroidota</taxon>
        <taxon>Flavobacteriia</taxon>
        <taxon>Flavobacteriales</taxon>
        <taxon>Flavobacteriaceae</taxon>
        <taxon>Aquimarina</taxon>
    </lineage>
</organism>
<dbReference type="NCBIfam" id="NF007032">
    <property type="entry name" value="PRK09496.1-4"/>
    <property type="match status" value="1"/>
</dbReference>
<dbReference type="EMBL" id="AQRA01000003">
    <property type="protein sequence ID" value="EZH74659.1"/>
    <property type="molecule type" value="Genomic_DNA"/>
</dbReference>
<dbReference type="SUPFAM" id="SSF51735">
    <property type="entry name" value="NAD(P)-binding Rossmann-fold domains"/>
    <property type="match status" value="2"/>
</dbReference>
<feature type="domain" description="RCK C-terminal" evidence="8">
    <location>
        <begin position="369"/>
        <end position="449"/>
    </location>
</feature>